<evidence type="ECO:0000313" key="3">
    <source>
        <dbReference type="EMBL" id="MFC4907986.1"/>
    </source>
</evidence>
<gene>
    <name evidence="3" type="ORF">ACFPCY_11690</name>
</gene>
<protein>
    <submittedName>
        <fullName evidence="3">Uncharacterized protein</fullName>
    </submittedName>
</protein>
<feature type="compositionally biased region" description="Low complexity" evidence="1">
    <location>
        <begin position="14"/>
        <end position="26"/>
    </location>
</feature>
<evidence type="ECO:0000256" key="2">
    <source>
        <dbReference type="SAM" id="Phobius"/>
    </source>
</evidence>
<keyword evidence="4" id="KW-1185">Reference proteome</keyword>
<feature type="region of interest" description="Disordered" evidence="1">
    <location>
        <begin position="12"/>
        <end position="31"/>
    </location>
</feature>
<evidence type="ECO:0000313" key="4">
    <source>
        <dbReference type="Proteomes" id="UP001595872"/>
    </source>
</evidence>
<evidence type="ECO:0000256" key="1">
    <source>
        <dbReference type="SAM" id="MobiDB-lite"/>
    </source>
</evidence>
<organism evidence="3 4">
    <name type="scientific">Actinomadura gamaensis</name>
    <dbReference type="NCBI Taxonomy" id="1763541"/>
    <lineage>
        <taxon>Bacteria</taxon>
        <taxon>Bacillati</taxon>
        <taxon>Actinomycetota</taxon>
        <taxon>Actinomycetes</taxon>
        <taxon>Streptosporangiales</taxon>
        <taxon>Thermomonosporaceae</taxon>
        <taxon>Actinomadura</taxon>
    </lineage>
</organism>
<sequence>MTDLESRLKEAFESRAAAVRPSPDAAADNRHRVRRATRRRHAALACAAAATVAAVTVPMAVSAHLPISRITSGTTSGALVKKKGDPADLTKKSVPVEVPASPAGPMVPVALSPDGSFLARFGSELWQIGAPLTRGQPRPGKSTRLYSLERAFPSAKNPQPNSRYAITPQARIYAFQDGMSCANAAGEVKAGYGPIDTRYGVWADGTHVVYTEQPWAIRAYRLCGHASPKDAETLATSDMLARAHAFPVALSDPTLFYLDSTKLTTLNEIDLSTTPPRFARSLPVPRAMLPAKTSDIGRTWVAAATKQTLAWVNGRTLYLKDRMNGSSDAPVSVDHLPTMSGTSQLTVGNDVIAYSVTDSRGRVGSFVYDLRTHERVVWPGRVFAAGDWLLWQDGRTAKLAKVR</sequence>
<keyword evidence="2" id="KW-1133">Transmembrane helix</keyword>
<name>A0ABV9TX19_9ACTN</name>
<feature type="transmembrane region" description="Helical" evidence="2">
    <location>
        <begin position="42"/>
        <end position="61"/>
    </location>
</feature>
<dbReference type="Proteomes" id="UP001595872">
    <property type="component" value="Unassembled WGS sequence"/>
</dbReference>
<dbReference type="RefSeq" id="WP_378254224.1">
    <property type="nucleotide sequence ID" value="NZ_JBHSIT010000003.1"/>
</dbReference>
<keyword evidence="2" id="KW-0472">Membrane</keyword>
<accession>A0ABV9TX19</accession>
<comment type="caution">
    <text evidence="3">The sequence shown here is derived from an EMBL/GenBank/DDBJ whole genome shotgun (WGS) entry which is preliminary data.</text>
</comment>
<reference evidence="4" key="1">
    <citation type="journal article" date="2019" name="Int. J. Syst. Evol. Microbiol.">
        <title>The Global Catalogue of Microorganisms (GCM) 10K type strain sequencing project: providing services to taxonomists for standard genome sequencing and annotation.</title>
        <authorList>
            <consortium name="The Broad Institute Genomics Platform"/>
            <consortium name="The Broad Institute Genome Sequencing Center for Infectious Disease"/>
            <person name="Wu L."/>
            <person name="Ma J."/>
        </authorList>
    </citation>
    <scope>NUCLEOTIDE SEQUENCE [LARGE SCALE GENOMIC DNA]</scope>
    <source>
        <strain evidence="4">KLKA75</strain>
    </source>
</reference>
<keyword evidence="2" id="KW-0812">Transmembrane</keyword>
<dbReference type="EMBL" id="JBHSIT010000003">
    <property type="protein sequence ID" value="MFC4907986.1"/>
    <property type="molecule type" value="Genomic_DNA"/>
</dbReference>
<proteinExistence type="predicted"/>